<dbReference type="Proteomes" id="UP001501638">
    <property type="component" value="Unassembled WGS sequence"/>
</dbReference>
<protein>
    <submittedName>
        <fullName evidence="1">Uncharacterized protein</fullName>
    </submittedName>
</protein>
<dbReference type="EMBL" id="BAAASZ010000035">
    <property type="protein sequence ID" value="GAA2459683.1"/>
    <property type="molecule type" value="Genomic_DNA"/>
</dbReference>
<evidence type="ECO:0000313" key="2">
    <source>
        <dbReference type="Proteomes" id="UP001501638"/>
    </source>
</evidence>
<proteinExistence type="predicted"/>
<gene>
    <name evidence="1" type="ORF">GCM10010405_49870</name>
</gene>
<keyword evidence="2" id="KW-1185">Reference proteome</keyword>
<comment type="caution">
    <text evidence="1">The sequence shown here is derived from an EMBL/GenBank/DDBJ whole genome shotgun (WGS) entry which is preliminary data.</text>
</comment>
<evidence type="ECO:0000313" key="1">
    <source>
        <dbReference type="EMBL" id="GAA2459683.1"/>
    </source>
</evidence>
<name>A0ABN3KGY3_9ACTN</name>
<organism evidence="1 2">
    <name type="scientific">Streptomyces macrosporus</name>
    <dbReference type="NCBI Taxonomy" id="44032"/>
    <lineage>
        <taxon>Bacteria</taxon>
        <taxon>Bacillati</taxon>
        <taxon>Actinomycetota</taxon>
        <taxon>Actinomycetes</taxon>
        <taxon>Kitasatosporales</taxon>
        <taxon>Streptomycetaceae</taxon>
        <taxon>Streptomyces</taxon>
    </lineage>
</organism>
<dbReference type="RefSeq" id="WP_344327502.1">
    <property type="nucleotide sequence ID" value="NZ_BAAASZ010000035.1"/>
</dbReference>
<sequence>MPSEGVVTPDRDGYLDIRFRSAVPLDLEARFLDQVFRERAGDASFCEFDAVLAPEIRPALCTMARWHGDDHIDLRCSSRTATPWGRSRSRRMSSR</sequence>
<reference evidence="1 2" key="1">
    <citation type="journal article" date="2019" name="Int. J. Syst. Evol. Microbiol.">
        <title>The Global Catalogue of Microorganisms (GCM) 10K type strain sequencing project: providing services to taxonomists for standard genome sequencing and annotation.</title>
        <authorList>
            <consortium name="The Broad Institute Genomics Platform"/>
            <consortium name="The Broad Institute Genome Sequencing Center for Infectious Disease"/>
            <person name="Wu L."/>
            <person name="Ma J."/>
        </authorList>
    </citation>
    <scope>NUCLEOTIDE SEQUENCE [LARGE SCALE GENOMIC DNA]</scope>
    <source>
        <strain evidence="1 2">JCM 6305</strain>
    </source>
</reference>
<accession>A0ABN3KGY3</accession>